<dbReference type="Pfam" id="PF10644">
    <property type="entry name" value="Misat_Tub_SegII"/>
    <property type="match status" value="1"/>
</dbReference>
<evidence type="ECO:0000259" key="5">
    <source>
        <dbReference type="Pfam" id="PF10644"/>
    </source>
</evidence>
<evidence type="ECO:0000256" key="2">
    <source>
        <dbReference type="ARBA" id="ARBA00008507"/>
    </source>
</evidence>
<gene>
    <name evidence="7" type="ORF">WJX81_007954</name>
</gene>
<dbReference type="InterPro" id="IPR029209">
    <property type="entry name" value="DML1/Misato_tubulin"/>
</dbReference>
<evidence type="ECO:0000313" key="8">
    <source>
        <dbReference type="Proteomes" id="UP001445335"/>
    </source>
</evidence>
<dbReference type="InterPro" id="IPR019605">
    <property type="entry name" value="Misato_II_tubulin-like"/>
</dbReference>
<feature type="domain" description="Misato Segment II tubulin-like" evidence="5">
    <location>
        <begin position="5"/>
        <end position="124"/>
    </location>
</feature>
<feature type="region of interest" description="Disordered" evidence="4">
    <location>
        <begin position="515"/>
        <end position="534"/>
    </location>
</feature>
<keyword evidence="8" id="KW-1185">Reference proteome</keyword>
<feature type="domain" description="DML1/Misato tubulin" evidence="6">
    <location>
        <begin position="152"/>
        <end position="335"/>
    </location>
</feature>
<protein>
    <recommendedName>
        <fullName evidence="9">Misato Segment II tubulin-like domain-containing protein</fullName>
    </recommendedName>
</protein>
<dbReference type="Pfam" id="PF14881">
    <property type="entry name" value="Tubulin_3"/>
    <property type="match status" value="1"/>
</dbReference>
<dbReference type="Proteomes" id="UP001445335">
    <property type="component" value="Unassembled WGS sequence"/>
</dbReference>
<dbReference type="PANTHER" id="PTHR13391">
    <property type="entry name" value="MITOCHONDRIAL DISTRIBUTION REGULATOR MISATO"/>
    <property type="match status" value="1"/>
</dbReference>
<reference evidence="7 8" key="1">
    <citation type="journal article" date="2024" name="Nat. Commun.">
        <title>Phylogenomics reveals the evolutionary origins of lichenization in chlorophyte algae.</title>
        <authorList>
            <person name="Puginier C."/>
            <person name="Libourel C."/>
            <person name="Otte J."/>
            <person name="Skaloud P."/>
            <person name="Haon M."/>
            <person name="Grisel S."/>
            <person name="Petersen M."/>
            <person name="Berrin J.G."/>
            <person name="Delaux P.M."/>
            <person name="Dal Grande F."/>
            <person name="Keller J."/>
        </authorList>
    </citation>
    <scope>NUCLEOTIDE SEQUENCE [LARGE SCALE GENOMIC DNA]</scope>
    <source>
        <strain evidence="7 8">SAG 245.80</strain>
    </source>
</reference>
<sequence>MGRGEVITLQFGGFANFVGAHYWNIQDELAGLAERQDYRGIADQVDPTVLFRQGENAQGQATYSPRLVLFDHASSIGGVSTHDAAPSAAALMAAGAAGVATWQGPVAVHQAEPVPRSRFAQELDAEPDTSGGAGDGQADLAAAALHAAVRHLDAGPVRSWTDYLKVVLHPRSLVALGGLWGSEGAAFAAGFGPRAAAAAPAGALDDWLDRVRRFAEECDALQGFQALSADQGGFGGLTTDVMGALRDEYPRAPTLLFAVRPSADGPADADGQRRWRLSEALSAAELAPRVSLYAPLAPPPSPQSLPHLRWRLGDAFHTSAMLAAVVDTVTLPYRLDPDAPPRPLGAPLGACDLHSLAQLLAGRAGHSIVGVAAALPAPSLPDAHAAAAAADARANGIPAANGFAPNRGAVEACEPPFTQRCTAGWSPGIAAGGGLEAETVVLRGARRSGDPVSTSQAAAALDASLVREGVRCVRHRCVAAAALPIPLPFPQLFAPTVLRHGDVLCAGGSQGLGSAPQGLGQGPGQGAGPPAAGGAEVEAVPVLSRMFATAGAAEFARRQLQIFRGTAATAQGRAVLAGWGCGPEEAADVEEQLLALALAWEVDDEFY</sequence>
<dbReference type="InterPro" id="IPR036525">
    <property type="entry name" value="Tubulin/FtsZ_GTPase_sf"/>
</dbReference>
<evidence type="ECO:0000259" key="6">
    <source>
        <dbReference type="Pfam" id="PF14881"/>
    </source>
</evidence>
<name>A0AAW1QZ53_9CHLO</name>
<comment type="similarity">
    <text evidence="2">Belongs to the misato family.</text>
</comment>
<dbReference type="GO" id="GO:0005739">
    <property type="term" value="C:mitochondrion"/>
    <property type="evidence" value="ECO:0007669"/>
    <property type="project" value="UniProtKB-SubCell"/>
</dbReference>
<proteinExistence type="inferred from homology"/>
<dbReference type="SUPFAM" id="SSF52490">
    <property type="entry name" value="Tubulin nucleotide-binding domain-like"/>
    <property type="match status" value="1"/>
</dbReference>
<dbReference type="InterPro" id="IPR049942">
    <property type="entry name" value="DML1/Misato"/>
</dbReference>
<keyword evidence="3" id="KW-0496">Mitochondrion</keyword>
<evidence type="ECO:0000256" key="4">
    <source>
        <dbReference type="SAM" id="MobiDB-lite"/>
    </source>
</evidence>
<comment type="subcellular location">
    <subcellularLocation>
        <location evidence="1">Mitochondrion</location>
    </subcellularLocation>
</comment>
<comment type="caution">
    <text evidence="7">The sequence shown here is derived from an EMBL/GenBank/DDBJ whole genome shotgun (WGS) entry which is preliminary data.</text>
</comment>
<evidence type="ECO:0000256" key="1">
    <source>
        <dbReference type="ARBA" id="ARBA00004173"/>
    </source>
</evidence>
<organism evidence="7 8">
    <name type="scientific">Elliptochloris bilobata</name>
    <dbReference type="NCBI Taxonomy" id="381761"/>
    <lineage>
        <taxon>Eukaryota</taxon>
        <taxon>Viridiplantae</taxon>
        <taxon>Chlorophyta</taxon>
        <taxon>core chlorophytes</taxon>
        <taxon>Trebouxiophyceae</taxon>
        <taxon>Trebouxiophyceae incertae sedis</taxon>
        <taxon>Elliptochloris clade</taxon>
        <taxon>Elliptochloris</taxon>
    </lineage>
</organism>
<dbReference type="GO" id="GO:0007005">
    <property type="term" value="P:mitochondrion organization"/>
    <property type="evidence" value="ECO:0007669"/>
    <property type="project" value="InterPro"/>
</dbReference>
<dbReference type="Gene3D" id="3.40.50.1440">
    <property type="entry name" value="Tubulin/FtsZ, GTPase domain"/>
    <property type="match status" value="1"/>
</dbReference>
<dbReference type="EMBL" id="JALJOU010000061">
    <property type="protein sequence ID" value="KAK9826905.1"/>
    <property type="molecule type" value="Genomic_DNA"/>
</dbReference>
<dbReference type="AlphaFoldDB" id="A0AAW1QZ53"/>
<evidence type="ECO:0008006" key="9">
    <source>
        <dbReference type="Google" id="ProtNLM"/>
    </source>
</evidence>
<accession>A0AAW1QZ53</accession>
<dbReference type="PANTHER" id="PTHR13391:SF0">
    <property type="entry name" value="PROTEIN MISATO HOMOLOG 1"/>
    <property type="match status" value="1"/>
</dbReference>
<evidence type="ECO:0000256" key="3">
    <source>
        <dbReference type="ARBA" id="ARBA00023128"/>
    </source>
</evidence>
<evidence type="ECO:0000313" key="7">
    <source>
        <dbReference type="EMBL" id="KAK9826905.1"/>
    </source>
</evidence>